<dbReference type="SUPFAM" id="SSF53850">
    <property type="entry name" value="Periplasmic binding protein-like II"/>
    <property type="match status" value="1"/>
</dbReference>
<name>A0A397M635_ECTOL</name>
<dbReference type="Pfam" id="PF03401">
    <property type="entry name" value="TctC"/>
    <property type="match status" value="1"/>
</dbReference>
<keyword evidence="2" id="KW-0732">Signal</keyword>
<evidence type="ECO:0000313" key="3">
    <source>
        <dbReference type="EMBL" id="RIA20612.1"/>
    </source>
</evidence>
<dbReference type="RefSeq" id="WP_212612229.1">
    <property type="nucleotide sequence ID" value="NZ_QXDA01000006.1"/>
</dbReference>
<organism evidence="3 4">
    <name type="scientific">Ectopseudomonas oleovorans</name>
    <name type="common">Pseudomonas oleovorans</name>
    <dbReference type="NCBI Taxonomy" id="301"/>
    <lineage>
        <taxon>Bacteria</taxon>
        <taxon>Pseudomonadati</taxon>
        <taxon>Pseudomonadota</taxon>
        <taxon>Gammaproteobacteria</taxon>
        <taxon>Pseudomonadales</taxon>
        <taxon>Pseudomonadaceae</taxon>
        <taxon>Ectopseudomonas</taxon>
    </lineage>
</organism>
<accession>A0A397M635</accession>
<keyword evidence="3" id="KW-0675">Receptor</keyword>
<dbReference type="Proteomes" id="UP000265836">
    <property type="component" value="Unassembled WGS sequence"/>
</dbReference>
<feature type="chain" id="PRO_5017398682" evidence="2">
    <location>
        <begin position="27"/>
        <end position="326"/>
    </location>
</feature>
<proteinExistence type="inferred from homology"/>
<evidence type="ECO:0000256" key="2">
    <source>
        <dbReference type="SAM" id="SignalP"/>
    </source>
</evidence>
<dbReference type="Gene3D" id="3.40.190.10">
    <property type="entry name" value="Periplasmic binding protein-like II"/>
    <property type="match status" value="1"/>
</dbReference>
<dbReference type="AlphaFoldDB" id="A0A397M635"/>
<dbReference type="CDD" id="cd13578">
    <property type="entry name" value="PBP2_Bug27"/>
    <property type="match status" value="1"/>
</dbReference>
<dbReference type="PANTHER" id="PTHR42928:SF5">
    <property type="entry name" value="BLR1237 PROTEIN"/>
    <property type="match status" value="1"/>
</dbReference>
<dbReference type="PANTHER" id="PTHR42928">
    <property type="entry name" value="TRICARBOXYLATE-BINDING PROTEIN"/>
    <property type="match status" value="1"/>
</dbReference>
<evidence type="ECO:0000313" key="4">
    <source>
        <dbReference type="Proteomes" id="UP000265836"/>
    </source>
</evidence>
<gene>
    <name evidence="3" type="ORF">DFO61_4226</name>
</gene>
<sequence>MPMKMTKKILVSAVFAVAAAISPAHAQDYPQGNINFVVPFPPGGGTDIPARLLLQQISQDSGWNFVVENRPGAGGNIGLAQLARSAANGQYLGMGQTSNLAVNPSLYSDIPYDSIKDFRHIAVISTQPMVLVTHAKSPIENMDGFLAAAKKAPGSILFGTPGSGTVAHLSMELLSGEGGIELTHVPYPGIAQAISDVMSGVVDVYIGSLPSVLPHIRSGSIRALAVTSQERNAVLPDVPTVAESGFAGFDTADWKGVVGPAGMSDELVTKLNAAINTALQSESLRQAIEAEGSTVISEDSQWFSDLLANELERWAEVVKVSGATVN</sequence>
<dbReference type="EMBL" id="QXDA01000006">
    <property type="protein sequence ID" value="RIA20612.1"/>
    <property type="molecule type" value="Genomic_DNA"/>
</dbReference>
<protein>
    <submittedName>
        <fullName evidence="3">Tripartite-type tricarboxylate transporter receptor subunit TctC</fullName>
    </submittedName>
</protein>
<dbReference type="InterPro" id="IPR042100">
    <property type="entry name" value="Bug_dom1"/>
</dbReference>
<reference evidence="3 4" key="1">
    <citation type="submission" date="2018-08" db="EMBL/GenBank/DDBJ databases">
        <title>Genome sequencing of rice bacterial endophytes.</title>
        <authorList>
            <person name="Venturi V."/>
        </authorList>
    </citation>
    <scope>NUCLEOTIDE SEQUENCE [LARGE SCALE GENOMIC DNA]</scope>
    <source>
        <strain evidence="3 4">E1205</strain>
    </source>
</reference>
<dbReference type="PIRSF" id="PIRSF017082">
    <property type="entry name" value="YflP"/>
    <property type="match status" value="1"/>
</dbReference>
<evidence type="ECO:0000256" key="1">
    <source>
        <dbReference type="ARBA" id="ARBA00006987"/>
    </source>
</evidence>
<comment type="similarity">
    <text evidence="1">Belongs to the UPF0065 (bug) family.</text>
</comment>
<dbReference type="InterPro" id="IPR005064">
    <property type="entry name" value="BUG"/>
</dbReference>
<comment type="caution">
    <text evidence="3">The sequence shown here is derived from an EMBL/GenBank/DDBJ whole genome shotgun (WGS) entry which is preliminary data.</text>
</comment>
<dbReference type="Gene3D" id="3.40.190.150">
    <property type="entry name" value="Bordetella uptake gene, domain 1"/>
    <property type="match status" value="1"/>
</dbReference>
<feature type="signal peptide" evidence="2">
    <location>
        <begin position="1"/>
        <end position="26"/>
    </location>
</feature>